<dbReference type="KEGG" id="dmo:Dmoj_GI15449"/>
<accession>B4L2V3</accession>
<dbReference type="GO" id="GO:0010378">
    <property type="term" value="P:temperature compensation of the circadian clock"/>
    <property type="evidence" value="ECO:0007669"/>
    <property type="project" value="EnsemblMetazoa"/>
</dbReference>
<dbReference type="Pfam" id="PF23602">
    <property type="entry name" value="CS_DNAAF11_C"/>
    <property type="match status" value="1"/>
</dbReference>
<gene>
    <name evidence="11" type="primary">Dmoj\GI15449</name>
    <name evidence="11" type="ORF">Dmoj_GI15449</name>
</gene>
<dbReference type="GO" id="GO:0007605">
    <property type="term" value="P:sensory perception of sound"/>
    <property type="evidence" value="ECO:0007669"/>
    <property type="project" value="EnsemblMetazoa"/>
</dbReference>
<dbReference type="Proteomes" id="UP000009192">
    <property type="component" value="Unassembled WGS sequence"/>
</dbReference>
<evidence type="ECO:0000256" key="1">
    <source>
        <dbReference type="ARBA" id="ARBA00004138"/>
    </source>
</evidence>
<keyword evidence="7" id="KW-0966">Cell projection</keyword>
<dbReference type="GO" id="GO:0045433">
    <property type="term" value="P:male courtship behavior, veined wing generated song production"/>
    <property type="evidence" value="ECO:0007669"/>
    <property type="project" value="EnsemblMetazoa"/>
</dbReference>
<dbReference type="InParanoid" id="B4L2V3"/>
<dbReference type="GO" id="GO:0030425">
    <property type="term" value="C:dendrite"/>
    <property type="evidence" value="ECO:0007669"/>
    <property type="project" value="EnsemblMetazoa"/>
</dbReference>
<dbReference type="HOGENOM" id="CLU_034806_0_1_1"/>
<name>B4L2V3_DROMO</name>
<protein>
    <recommendedName>
        <fullName evidence="10">Dynein axonemal assembly factor 11-like CS domain-containing protein</fullName>
    </recommendedName>
</protein>
<dbReference type="AlphaFoldDB" id="B4L2V3"/>
<dbReference type="PANTHER" id="PTHR18849">
    <property type="entry name" value="LEUCINE RICH REPEAT PROTEIN"/>
    <property type="match status" value="1"/>
</dbReference>
<keyword evidence="4" id="KW-0433">Leucine-rich repeat</keyword>
<evidence type="ECO:0000256" key="6">
    <source>
        <dbReference type="ARBA" id="ARBA00023069"/>
    </source>
</evidence>
<dbReference type="OrthoDB" id="10250990at2759"/>
<dbReference type="GO" id="GO:0036158">
    <property type="term" value="P:outer dynein arm assembly"/>
    <property type="evidence" value="ECO:0007669"/>
    <property type="project" value="TreeGrafter"/>
</dbReference>
<evidence type="ECO:0000256" key="7">
    <source>
        <dbReference type="ARBA" id="ARBA00023273"/>
    </source>
</evidence>
<keyword evidence="5" id="KW-0677">Repeat</keyword>
<evidence type="ECO:0000256" key="2">
    <source>
        <dbReference type="ARBA" id="ARBA00004496"/>
    </source>
</evidence>
<keyword evidence="3" id="KW-0963">Cytoplasm</keyword>
<evidence type="ECO:0000313" key="12">
    <source>
        <dbReference type="Proteomes" id="UP000009192"/>
    </source>
</evidence>
<evidence type="ECO:0000256" key="8">
    <source>
        <dbReference type="ARBA" id="ARBA00049982"/>
    </source>
</evidence>
<evidence type="ECO:0000256" key="4">
    <source>
        <dbReference type="ARBA" id="ARBA00022614"/>
    </source>
</evidence>
<evidence type="ECO:0000256" key="5">
    <source>
        <dbReference type="ARBA" id="ARBA00022737"/>
    </source>
</evidence>
<reference evidence="11 12" key="1">
    <citation type="journal article" date="2007" name="Nature">
        <title>Evolution of genes and genomes on the Drosophila phylogeny.</title>
        <authorList>
            <consortium name="Drosophila 12 Genomes Consortium"/>
            <person name="Clark A.G."/>
            <person name="Eisen M.B."/>
            <person name="Smith D.R."/>
            <person name="Bergman C.M."/>
            <person name="Oliver B."/>
            <person name="Markow T.A."/>
            <person name="Kaufman T.C."/>
            <person name="Kellis M."/>
            <person name="Gelbart W."/>
            <person name="Iyer V.N."/>
            <person name="Pollard D.A."/>
            <person name="Sackton T.B."/>
            <person name="Larracuente A.M."/>
            <person name="Singh N.D."/>
            <person name="Abad J.P."/>
            <person name="Abt D.N."/>
            <person name="Adryan B."/>
            <person name="Aguade M."/>
            <person name="Akashi H."/>
            <person name="Anderson W.W."/>
            <person name="Aquadro C.F."/>
            <person name="Ardell D.H."/>
            <person name="Arguello R."/>
            <person name="Artieri C.G."/>
            <person name="Barbash D.A."/>
            <person name="Barker D."/>
            <person name="Barsanti P."/>
            <person name="Batterham P."/>
            <person name="Batzoglou S."/>
            <person name="Begun D."/>
            <person name="Bhutkar A."/>
            <person name="Blanco E."/>
            <person name="Bosak S.A."/>
            <person name="Bradley R.K."/>
            <person name="Brand A.D."/>
            <person name="Brent M.R."/>
            <person name="Brooks A.N."/>
            <person name="Brown R.H."/>
            <person name="Butlin R.K."/>
            <person name="Caggese C."/>
            <person name="Calvi B.R."/>
            <person name="Bernardo de Carvalho A."/>
            <person name="Caspi A."/>
            <person name="Castrezana S."/>
            <person name="Celniker S.E."/>
            <person name="Chang J.L."/>
            <person name="Chapple C."/>
            <person name="Chatterji S."/>
            <person name="Chinwalla A."/>
            <person name="Civetta A."/>
            <person name="Clifton S.W."/>
            <person name="Comeron J.M."/>
            <person name="Costello J.C."/>
            <person name="Coyne J.A."/>
            <person name="Daub J."/>
            <person name="David R.G."/>
            <person name="Delcher A.L."/>
            <person name="Delehaunty K."/>
            <person name="Do C.B."/>
            <person name="Ebling H."/>
            <person name="Edwards K."/>
            <person name="Eickbush T."/>
            <person name="Evans J.D."/>
            <person name="Filipski A."/>
            <person name="Findeiss S."/>
            <person name="Freyhult E."/>
            <person name="Fulton L."/>
            <person name="Fulton R."/>
            <person name="Garcia A.C."/>
            <person name="Gardiner A."/>
            <person name="Garfield D.A."/>
            <person name="Garvin B.E."/>
            <person name="Gibson G."/>
            <person name="Gilbert D."/>
            <person name="Gnerre S."/>
            <person name="Godfrey J."/>
            <person name="Good R."/>
            <person name="Gotea V."/>
            <person name="Gravely B."/>
            <person name="Greenberg A.J."/>
            <person name="Griffiths-Jones S."/>
            <person name="Gross S."/>
            <person name="Guigo R."/>
            <person name="Gustafson E.A."/>
            <person name="Haerty W."/>
            <person name="Hahn M.W."/>
            <person name="Halligan D.L."/>
            <person name="Halpern A.L."/>
            <person name="Halter G.M."/>
            <person name="Han M.V."/>
            <person name="Heger A."/>
            <person name="Hillier L."/>
            <person name="Hinrichs A.S."/>
            <person name="Holmes I."/>
            <person name="Hoskins R.A."/>
            <person name="Hubisz M.J."/>
            <person name="Hultmark D."/>
            <person name="Huntley M.A."/>
            <person name="Jaffe D.B."/>
            <person name="Jagadeeshan S."/>
            <person name="Jeck W.R."/>
            <person name="Johnson J."/>
            <person name="Jones C.D."/>
            <person name="Jordan W.C."/>
            <person name="Karpen G.H."/>
            <person name="Kataoka E."/>
            <person name="Keightley P.D."/>
            <person name="Kheradpour P."/>
            <person name="Kirkness E.F."/>
            <person name="Koerich L.B."/>
            <person name="Kristiansen K."/>
            <person name="Kudrna D."/>
            <person name="Kulathinal R.J."/>
            <person name="Kumar S."/>
            <person name="Kwok R."/>
            <person name="Lander E."/>
            <person name="Langley C.H."/>
            <person name="Lapoint R."/>
            <person name="Lazzaro B.P."/>
            <person name="Lee S.J."/>
            <person name="Levesque L."/>
            <person name="Li R."/>
            <person name="Lin C.F."/>
            <person name="Lin M.F."/>
            <person name="Lindblad-Toh K."/>
            <person name="Llopart A."/>
            <person name="Long M."/>
            <person name="Low L."/>
            <person name="Lozovsky E."/>
            <person name="Lu J."/>
            <person name="Luo M."/>
            <person name="Machado C.A."/>
            <person name="Makalowski W."/>
            <person name="Marzo M."/>
            <person name="Matsuda M."/>
            <person name="Matzkin L."/>
            <person name="McAllister B."/>
            <person name="McBride C.S."/>
            <person name="McKernan B."/>
            <person name="McKernan K."/>
            <person name="Mendez-Lago M."/>
            <person name="Minx P."/>
            <person name="Mollenhauer M.U."/>
            <person name="Montooth K."/>
            <person name="Mount S.M."/>
            <person name="Mu X."/>
            <person name="Myers E."/>
            <person name="Negre B."/>
            <person name="Newfeld S."/>
            <person name="Nielsen R."/>
            <person name="Noor M.A."/>
            <person name="O'Grady P."/>
            <person name="Pachter L."/>
            <person name="Papaceit M."/>
            <person name="Parisi M.J."/>
            <person name="Parisi M."/>
            <person name="Parts L."/>
            <person name="Pedersen J.S."/>
            <person name="Pesole G."/>
            <person name="Phillippy A.M."/>
            <person name="Ponting C.P."/>
            <person name="Pop M."/>
            <person name="Porcelli D."/>
            <person name="Powell J.R."/>
            <person name="Prohaska S."/>
            <person name="Pruitt K."/>
            <person name="Puig M."/>
            <person name="Quesneville H."/>
            <person name="Ram K.R."/>
            <person name="Rand D."/>
            <person name="Rasmussen M.D."/>
            <person name="Reed L.K."/>
            <person name="Reenan R."/>
            <person name="Reily A."/>
            <person name="Remington K.A."/>
            <person name="Rieger T.T."/>
            <person name="Ritchie M.G."/>
            <person name="Robin C."/>
            <person name="Rogers Y.H."/>
            <person name="Rohde C."/>
            <person name="Rozas J."/>
            <person name="Rubenfield M.J."/>
            <person name="Ruiz A."/>
            <person name="Russo S."/>
            <person name="Salzberg S.L."/>
            <person name="Sanchez-Gracia A."/>
            <person name="Saranga D.J."/>
            <person name="Sato H."/>
            <person name="Schaeffer S.W."/>
            <person name="Schatz M.C."/>
            <person name="Schlenke T."/>
            <person name="Schwartz R."/>
            <person name="Segarra C."/>
            <person name="Singh R.S."/>
            <person name="Sirot L."/>
            <person name="Sirota M."/>
            <person name="Sisneros N.B."/>
            <person name="Smith C.D."/>
            <person name="Smith T.F."/>
            <person name="Spieth J."/>
            <person name="Stage D.E."/>
            <person name="Stark A."/>
            <person name="Stephan W."/>
            <person name="Strausberg R.L."/>
            <person name="Strempel S."/>
            <person name="Sturgill D."/>
            <person name="Sutton G."/>
            <person name="Sutton G.G."/>
            <person name="Tao W."/>
            <person name="Teichmann S."/>
            <person name="Tobari Y.N."/>
            <person name="Tomimura Y."/>
            <person name="Tsolas J.M."/>
            <person name="Valente V.L."/>
            <person name="Venter E."/>
            <person name="Venter J.C."/>
            <person name="Vicario S."/>
            <person name="Vieira F.G."/>
            <person name="Vilella A.J."/>
            <person name="Villasante A."/>
            <person name="Walenz B."/>
            <person name="Wang J."/>
            <person name="Wasserman M."/>
            <person name="Watts T."/>
            <person name="Wilson D."/>
            <person name="Wilson R.K."/>
            <person name="Wing R.A."/>
            <person name="Wolfner M.F."/>
            <person name="Wong A."/>
            <person name="Wong G.K."/>
            <person name="Wu C.I."/>
            <person name="Wu G."/>
            <person name="Yamamoto D."/>
            <person name="Yang H.P."/>
            <person name="Yang S.P."/>
            <person name="Yorke J.A."/>
            <person name="Yoshida K."/>
            <person name="Zdobnov E."/>
            <person name="Zhang P."/>
            <person name="Zhang Y."/>
            <person name="Zimin A.V."/>
            <person name="Baldwin J."/>
            <person name="Abdouelleil A."/>
            <person name="Abdulkadir J."/>
            <person name="Abebe A."/>
            <person name="Abera B."/>
            <person name="Abreu J."/>
            <person name="Acer S.C."/>
            <person name="Aftuck L."/>
            <person name="Alexander A."/>
            <person name="An P."/>
            <person name="Anderson E."/>
            <person name="Anderson S."/>
            <person name="Arachi H."/>
            <person name="Azer M."/>
            <person name="Bachantsang P."/>
            <person name="Barry A."/>
            <person name="Bayul T."/>
            <person name="Berlin A."/>
            <person name="Bessette D."/>
            <person name="Bloom T."/>
            <person name="Blye J."/>
            <person name="Boguslavskiy L."/>
            <person name="Bonnet C."/>
            <person name="Boukhgalter B."/>
            <person name="Bourzgui I."/>
            <person name="Brown A."/>
            <person name="Cahill P."/>
            <person name="Channer S."/>
            <person name="Cheshatsang Y."/>
            <person name="Chuda L."/>
            <person name="Citroen M."/>
            <person name="Collymore A."/>
            <person name="Cooke P."/>
            <person name="Costello M."/>
            <person name="D'Aco K."/>
            <person name="Daza R."/>
            <person name="De Haan G."/>
            <person name="DeGray S."/>
            <person name="DeMaso C."/>
            <person name="Dhargay N."/>
            <person name="Dooley K."/>
            <person name="Dooley E."/>
            <person name="Doricent M."/>
            <person name="Dorje P."/>
            <person name="Dorjee K."/>
            <person name="Dupes A."/>
            <person name="Elong R."/>
            <person name="Falk J."/>
            <person name="Farina A."/>
            <person name="Faro S."/>
            <person name="Ferguson D."/>
            <person name="Fisher S."/>
            <person name="Foley C.D."/>
            <person name="Franke A."/>
            <person name="Friedrich D."/>
            <person name="Gadbois L."/>
            <person name="Gearin G."/>
            <person name="Gearin C.R."/>
            <person name="Giannoukos G."/>
            <person name="Goode T."/>
            <person name="Graham J."/>
            <person name="Grandbois E."/>
            <person name="Grewal S."/>
            <person name="Gyaltsen K."/>
            <person name="Hafez N."/>
            <person name="Hagos B."/>
            <person name="Hall J."/>
            <person name="Henson C."/>
            <person name="Hollinger A."/>
            <person name="Honan T."/>
            <person name="Huard M.D."/>
            <person name="Hughes L."/>
            <person name="Hurhula B."/>
            <person name="Husby M.E."/>
            <person name="Kamat A."/>
            <person name="Kanga B."/>
            <person name="Kashin S."/>
            <person name="Khazanovich D."/>
            <person name="Kisner P."/>
            <person name="Lance K."/>
            <person name="Lara M."/>
            <person name="Lee W."/>
            <person name="Lennon N."/>
            <person name="Letendre F."/>
            <person name="LeVine R."/>
            <person name="Lipovsky A."/>
            <person name="Liu X."/>
            <person name="Liu J."/>
            <person name="Liu S."/>
            <person name="Lokyitsang T."/>
            <person name="Lokyitsang Y."/>
            <person name="Lubonja R."/>
            <person name="Lui A."/>
            <person name="MacDonald P."/>
            <person name="Magnisalis V."/>
            <person name="Maru K."/>
            <person name="Matthews C."/>
            <person name="McCusker W."/>
            <person name="McDonough S."/>
            <person name="Mehta T."/>
            <person name="Meldrim J."/>
            <person name="Meneus L."/>
            <person name="Mihai O."/>
            <person name="Mihalev A."/>
            <person name="Mihova T."/>
            <person name="Mittelman R."/>
            <person name="Mlenga V."/>
            <person name="Montmayeur A."/>
            <person name="Mulrain L."/>
            <person name="Navidi A."/>
            <person name="Naylor J."/>
            <person name="Negash T."/>
            <person name="Nguyen T."/>
            <person name="Nguyen N."/>
            <person name="Nicol R."/>
            <person name="Norbu C."/>
            <person name="Norbu N."/>
            <person name="Novod N."/>
            <person name="O'Neill B."/>
            <person name="Osman S."/>
            <person name="Markiewicz E."/>
            <person name="Oyono O.L."/>
            <person name="Patti C."/>
            <person name="Phunkhang P."/>
            <person name="Pierre F."/>
            <person name="Priest M."/>
            <person name="Raghuraman S."/>
            <person name="Rege F."/>
            <person name="Reyes R."/>
            <person name="Rise C."/>
            <person name="Rogov P."/>
            <person name="Ross K."/>
            <person name="Ryan E."/>
            <person name="Settipalli S."/>
            <person name="Shea T."/>
            <person name="Sherpa N."/>
            <person name="Shi L."/>
            <person name="Shih D."/>
            <person name="Sparrow T."/>
            <person name="Spaulding J."/>
            <person name="Stalker J."/>
            <person name="Stange-Thomann N."/>
            <person name="Stavropoulos S."/>
            <person name="Stone C."/>
            <person name="Strader C."/>
            <person name="Tesfaye S."/>
            <person name="Thomson T."/>
            <person name="Thoulutsang Y."/>
            <person name="Thoulutsang D."/>
            <person name="Topham K."/>
            <person name="Topping I."/>
            <person name="Tsamla T."/>
            <person name="Vassiliev H."/>
            <person name="Vo A."/>
            <person name="Wangchuk T."/>
            <person name="Wangdi T."/>
            <person name="Weiand M."/>
            <person name="Wilkinson J."/>
            <person name="Wilson A."/>
            <person name="Yadav S."/>
            <person name="Young G."/>
            <person name="Yu Q."/>
            <person name="Zembek L."/>
            <person name="Zhong D."/>
            <person name="Zimmer A."/>
            <person name="Zwirko Z."/>
            <person name="Jaffe D.B."/>
            <person name="Alvarez P."/>
            <person name="Brockman W."/>
            <person name="Butler J."/>
            <person name="Chin C."/>
            <person name="Gnerre S."/>
            <person name="Grabherr M."/>
            <person name="Kleber M."/>
            <person name="Mauceli E."/>
            <person name="MacCallum I."/>
        </authorList>
    </citation>
    <scope>NUCLEOTIDE SEQUENCE [LARGE SCALE GENOMIC DNA]</scope>
    <source>
        <strain evidence="12">Tucson 15081-1352.22</strain>
    </source>
</reference>
<dbReference type="PANTHER" id="PTHR18849:SF0">
    <property type="entry name" value="CILIA- AND FLAGELLA-ASSOCIATED PROTEIN 410-RELATED"/>
    <property type="match status" value="1"/>
</dbReference>
<keyword evidence="12" id="KW-1185">Reference proteome</keyword>
<dbReference type="InterPro" id="IPR056496">
    <property type="entry name" value="CS_DNAAF11_C"/>
</dbReference>
<dbReference type="GO" id="GO:0031514">
    <property type="term" value="C:motile cilium"/>
    <property type="evidence" value="ECO:0007669"/>
    <property type="project" value="EnsemblMetazoa"/>
</dbReference>
<dbReference type="InterPro" id="IPR001611">
    <property type="entry name" value="Leu-rich_rpt"/>
</dbReference>
<sequence>MQIDMLISIGSIGRSVACSPADDTKHKLNFERQQQQQSNNAIMVRITEELVRKKSEHNERLISTLEELSLHQEDIERIEHIQNWCRDLKILLLQSNLIGRLENLFKLKRLEYLNVAVNNIERIENLESLESLNKLDLTLNFIGELTSIESLIGNYNLRELILIGNPCVEYPHYRDYVVGTLLQLHSFDCKEILPTERLQAQRHVQQHRAVIVQCQAAQAIERDEQRIRVAEQQQQLAKQCADMEDEEERRRTFWNSKSEHCPEIRTEIARQHRLGREKHEPAPNPLTTNLKRKPNLFAPCGRPYNINQGKLPFNFQDEADHYSLLLEVYKHLDTSLIDVDVETNYVRVTVKGKIFQIAYNEEVKPDESIVQRSQITGHLQITLKKLKANELLVIKSVRTPKKSAPAPGAAAAAKEPSGTVDIGNICPPPDLPDLI</sequence>
<dbReference type="eggNOG" id="KOG0531">
    <property type="taxonomic scope" value="Eukaryota"/>
</dbReference>
<evidence type="ECO:0000256" key="9">
    <source>
        <dbReference type="SAM" id="MobiDB-lite"/>
    </source>
</evidence>
<dbReference type="FunFam" id="3.80.10.10:FF:000052">
    <property type="entry name" value="Leucine rich repeat containing 6"/>
    <property type="match status" value="1"/>
</dbReference>
<evidence type="ECO:0000256" key="3">
    <source>
        <dbReference type="ARBA" id="ARBA00022490"/>
    </source>
</evidence>
<dbReference type="FunCoup" id="B4L2V3">
    <property type="interactions" value="12"/>
</dbReference>
<organism evidence="11 12">
    <name type="scientific">Drosophila mojavensis</name>
    <name type="common">Fruit fly</name>
    <dbReference type="NCBI Taxonomy" id="7230"/>
    <lineage>
        <taxon>Eukaryota</taxon>
        <taxon>Metazoa</taxon>
        <taxon>Ecdysozoa</taxon>
        <taxon>Arthropoda</taxon>
        <taxon>Hexapoda</taxon>
        <taxon>Insecta</taxon>
        <taxon>Pterygota</taxon>
        <taxon>Neoptera</taxon>
        <taxon>Endopterygota</taxon>
        <taxon>Diptera</taxon>
        <taxon>Brachycera</taxon>
        <taxon>Muscomorpha</taxon>
        <taxon>Ephydroidea</taxon>
        <taxon>Drosophilidae</taxon>
        <taxon>Drosophila</taxon>
    </lineage>
</organism>
<proteinExistence type="inferred from homology"/>
<dbReference type="Pfam" id="PF14580">
    <property type="entry name" value="LRR_9"/>
    <property type="match status" value="1"/>
</dbReference>
<feature type="compositionally biased region" description="Low complexity" evidence="9">
    <location>
        <begin position="402"/>
        <end position="414"/>
    </location>
</feature>
<dbReference type="SMR" id="B4L2V3"/>
<dbReference type="InterPro" id="IPR032675">
    <property type="entry name" value="LRR_dom_sf"/>
</dbReference>
<feature type="region of interest" description="Disordered" evidence="9">
    <location>
        <begin position="401"/>
        <end position="435"/>
    </location>
</feature>
<dbReference type="SUPFAM" id="SSF52058">
    <property type="entry name" value="L domain-like"/>
    <property type="match status" value="1"/>
</dbReference>
<keyword evidence="6" id="KW-0969">Cilium</keyword>
<dbReference type="Gene3D" id="3.80.10.10">
    <property type="entry name" value="Ribonuclease Inhibitor"/>
    <property type="match status" value="1"/>
</dbReference>
<dbReference type="GO" id="GO:0060285">
    <property type="term" value="P:cilium-dependent cell motility"/>
    <property type="evidence" value="ECO:0007669"/>
    <property type="project" value="EnsemblMetazoa"/>
</dbReference>
<comment type="similarity">
    <text evidence="8">Belongs to the tilB family.</text>
</comment>
<dbReference type="PROSITE" id="PS51450">
    <property type="entry name" value="LRR"/>
    <property type="match status" value="3"/>
</dbReference>
<comment type="subcellular location">
    <subcellularLocation>
        <location evidence="1">Cell projection</location>
        <location evidence="1">Cilium</location>
    </subcellularLocation>
    <subcellularLocation>
        <location evidence="2">Cytoplasm</location>
    </subcellularLocation>
</comment>
<dbReference type="EMBL" id="CH933810">
    <property type="protein sequence ID" value="EDW06920.2"/>
    <property type="molecule type" value="Genomic_DNA"/>
</dbReference>
<dbReference type="GO" id="GO:0005737">
    <property type="term" value="C:cytoplasm"/>
    <property type="evidence" value="ECO:0007669"/>
    <property type="project" value="UniProtKB-SubCell"/>
</dbReference>
<evidence type="ECO:0000313" key="11">
    <source>
        <dbReference type="EMBL" id="EDW06920.2"/>
    </source>
</evidence>
<feature type="compositionally biased region" description="Pro residues" evidence="9">
    <location>
        <begin position="426"/>
        <end position="435"/>
    </location>
</feature>
<feature type="domain" description="Dynein axonemal assembly factor 11-like CS" evidence="10">
    <location>
        <begin position="266"/>
        <end position="385"/>
    </location>
</feature>
<evidence type="ECO:0000259" key="10">
    <source>
        <dbReference type="Pfam" id="PF23602"/>
    </source>
</evidence>